<feature type="domain" description="ABC-2 type transporter transmembrane" evidence="6">
    <location>
        <begin position="4"/>
        <end position="88"/>
    </location>
</feature>
<evidence type="ECO:0000256" key="1">
    <source>
        <dbReference type="ARBA" id="ARBA00004141"/>
    </source>
</evidence>
<evidence type="ECO:0000256" key="4">
    <source>
        <dbReference type="ARBA" id="ARBA00023136"/>
    </source>
</evidence>
<keyword evidence="3 5" id="KW-1133">Transmembrane helix</keyword>
<dbReference type="AlphaFoldDB" id="A0A6A4RJC4"/>
<keyword evidence="4 5" id="KW-0472">Membrane</keyword>
<dbReference type="Pfam" id="PF12698">
    <property type="entry name" value="ABC2_membrane_3"/>
    <property type="match status" value="1"/>
</dbReference>
<evidence type="ECO:0000256" key="2">
    <source>
        <dbReference type="ARBA" id="ARBA00022692"/>
    </source>
</evidence>
<proteinExistence type="predicted"/>
<sequence>MCVLTGYSITTASFAIYEVGEHHSGSKRLQHIAGISEPLYWAVNFFYDMVVYLIPVTLTVGVIAAFQVPAFTDRQNLAAVTLLLVLFGSVKLGV</sequence>
<evidence type="ECO:0000313" key="8">
    <source>
        <dbReference type="Proteomes" id="UP000438429"/>
    </source>
</evidence>
<evidence type="ECO:0000256" key="5">
    <source>
        <dbReference type="SAM" id="Phobius"/>
    </source>
</evidence>
<evidence type="ECO:0000313" key="7">
    <source>
        <dbReference type="EMBL" id="KAF0021953.1"/>
    </source>
</evidence>
<keyword evidence="2 5" id="KW-0812">Transmembrane</keyword>
<name>A0A6A4RJC4_SCOMX</name>
<reference evidence="7 8" key="1">
    <citation type="submission" date="2019-06" db="EMBL/GenBank/DDBJ databases">
        <title>Draft genomes of female and male turbot (Scophthalmus maximus).</title>
        <authorList>
            <person name="Xu H."/>
            <person name="Xu X.-W."/>
            <person name="Shao C."/>
            <person name="Chen S."/>
        </authorList>
    </citation>
    <scope>NUCLEOTIDE SEQUENCE [LARGE SCALE GENOMIC DNA]</scope>
    <source>
        <strain evidence="7">Ysfricsl-2016a</strain>
        <tissue evidence="7">Blood</tissue>
    </source>
</reference>
<dbReference type="InterPro" id="IPR013525">
    <property type="entry name" value="ABC2_TM"/>
</dbReference>
<accession>A0A6A4RJC4</accession>
<feature type="transmembrane region" description="Helical" evidence="5">
    <location>
        <begin position="45"/>
        <end position="65"/>
    </location>
</feature>
<dbReference type="GO" id="GO:0016020">
    <property type="term" value="C:membrane"/>
    <property type="evidence" value="ECO:0007669"/>
    <property type="project" value="UniProtKB-SubCell"/>
</dbReference>
<dbReference type="EMBL" id="VEVO01000833">
    <property type="protein sequence ID" value="KAF0021953.1"/>
    <property type="molecule type" value="Genomic_DNA"/>
</dbReference>
<protein>
    <recommendedName>
        <fullName evidence="6">ABC-2 type transporter transmembrane domain-containing protein</fullName>
    </recommendedName>
</protein>
<comment type="subcellular location">
    <subcellularLocation>
        <location evidence="1">Membrane</location>
        <topology evidence="1">Multi-pass membrane protein</topology>
    </subcellularLocation>
</comment>
<gene>
    <name evidence="7" type="ORF">F2P81_025794</name>
</gene>
<dbReference type="GO" id="GO:0140359">
    <property type="term" value="F:ABC-type transporter activity"/>
    <property type="evidence" value="ECO:0007669"/>
    <property type="project" value="InterPro"/>
</dbReference>
<evidence type="ECO:0000259" key="6">
    <source>
        <dbReference type="Pfam" id="PF12698"/>
    </source>
</evidence>
<evidence type="ECO:0000256" key="3">
    <source>
        <dbReference type="ARBA" id="ARBA00022989"/>
    </source>
</evidence>
<comment type="caution">
    <text evidence="7">The sequence shown here is derived from an EMBL/GenBank/DDBJ whole genome shotgun (WGS) entry which is preliminary data.</text>
</comment>
<organism evidence="7 8">
    <name type="scientific">Scophthalmus maximus</name>
    <name type="common">Turbot</name>
    <name type="synonym">Psetta maxima</name>
    <dbReference type="NCBI Taxonomy" id="52904"/>
    <lineage>
        <taxon>Eukaryota</taxon>
        <taxon>Metazoa</taxon>
        <taxon>Chordata</taxon>
        <taxon>Craniata</taxon>
        <taxon>Vertebrata</taxon>
        <taxon>Euteleostomi</taxon>
        <taxon>Actinopterygii</taxon>
        <taxon>Neopterygii</taxon>
        <taxon>Teleostei</taxon>
        <taxon>Neoteleostei</taxon>
        <taxon>Acanthomorphata</taxon>
        <taxon>Carangaria</taxon>
        <taxon>Pleuronectiformes</taxon>
        <taxon>Pleuronectoidei</taxon>
        <taxon>Scophthalmidae</taxon>
        <taxon>Scophthalmus</taxon>
    </lineage>
</organism>
<dbReference type="Proteomes" id="UP000438429">
    <property type="component" value="Unassembled WGS sequence"/>
</dbReference>